<comment type="caution">
    <text evidence="1">The sequence shown here is derived from an EMBL/GenBank/DDBJ whole genome shotgun (WGS) entry which is preliminary data.</text>
</comment>
<protein>
    <submittedName>
        <fullName evidence="1">Uncharacterized protein</fullName>
    </submittedName>
</protein>
<evidence type="ECO:0000313" key="1">
    <source>
        <dbReference type="EMBL" id="KEO54383.1"/>
    </source>
</evidence>
<proteinExistence type="predicted"/>
<keyword evidence="2" id="KW-1185">Reference proteome</keyword>
<reference evidence="1 2" key="1">
    <citation type="submission" date="2013-07" db="EMBL/GenBank/DDBJ databases">
        <title>Thioclava pacifica DSM 10166 Genome Sequencing.</title>
        <authorList>
            <person name="Lai Q."/>
            <person name="Shao Z."/>
        </authorList>
    </citation>
    <scope>NUCLEOTIDE SEQUENCE [LARGE SCALE GENOMIC DNA]</scope>
    <source>
        <strain evidence="1 2">DSM 10166</strain>
    </source>
</reference>
<dbReference type="STRING" id="1353537.TP2_05505"/>
<accession>A0A074JFM2</accession>
<sequence>MKMGKFMARMRQTVTIGGDHEKMRFGNVSNPAVIEG</sequence>
<organism evidence="1 2">
    <name type="scientific">Thioclava pacifica DSM 10166</name>
    <dbReference type="NCBI Taxonomy" id="1353537"/>
    <lineage>
        <taxon>Bacteria</taxon>
        <taxon>Pseudomonadati</taxon>
        <taxon>Pseudomonadota</taxon>
        <taxon>Alphaproteobacteria</taxon>
        <taxon>Rhodobacterales</taxon>
        <taxon>Paracoccaceae</taxon>
        <taxon>Thioclava</taxon>
    </lineage>
</organism>
<evidence type="ECO:0000313" key="2">
    <source>
        <dbReference type="Proteomes" id="UP000027432"/>
    </source>
</evidence>
<gene>
    <name evidence="1" type="ORF">TP2_05505</name>
</gene>
<name>A0A074JFM2_9RHOB</name>
<dbReference type="Proteomes" id="UP000027432">
    <property type="component" value="Unassembled WGS sequence"/>
</dbReference>
<dbReference type="EMBL" id="AUND01000012">
    <property type="protein sequence ID" value="KEO54383.1"/>
    <property type="molecule type" value="Genomic_DNA"/>
</dbReference>
<dbReference type="AlphaFoldDB" id="A0A074JFM2"/>